<proteinExistence type="predicted"/>
<sequence>MIQQPDHVCVLEPDTIKCKHCRSVNNPCLELPSAVHVDTIRALSTHPGKGRIALIRETVRRMRRSSTRFKSTYAPASSGVDVPPCPRSYRTPMTNVLRNHDIKSIKAVRDEIQAVSDRTQWEVRKLTERLIEIEIEIEIEMQGELHDEVEDEDLSAWL</sequence>
<dbReference type="AlphaFoldDB" id="A0A0M9WJG9"/>
<comment type="caution">
    <text evidence="1">The sequence shown here is derived from an EMBL/GenBank/DDBJ whole genome shotgun (WGS) entry which is preliminary data.</text>
</comment>
<name>A0A0M9WJG9_9EURO</name>
<accession>A0A0M9WJG9</accession>
<evidence type="ECO:0000313" key="1">
    <source>
        <dbReference type="EMBL" id="KOS47239.1"/>
    </source>
</evidence>
<reference evidence="1 2" key="1">
    <citation type="submission" date="2015-08" db="EMBL/GenBank/DDBJ databases">
        <title>Genome sequencing of Penicillium nordicum.</title>
        <authorList>
            <person name="Nguyen H.D."/>
            <person name="Seifert K.A."/>
        </authorList>
    </citation>
    <scope>NUCLEOTIDE SEQUENCE [LARGE SCALE GENOMIC DNA]</scope>
    <source>
        <strain evidence="1 2">DAOMC 185683</strain>
    </source>
</reference>
<dbReference type="Proteomes" id="UP000037696">
    <property type="component" value="Unassembled WGS sequence"/>
</dbReference>
<protein>
    <submittedName>
        <fullName evidence="1">Uncharacterized protein</fullName>
    </submittedName>
</protein>
<organism evidence="1 2">
    <name type="scientific">Penicillium nordicum</name>
    <dbReference type="NCBI Taxonomy" id="229535"/>
    <lineage>
        <taxon>Eukaryota</taxon>
        <taxon>Fungi</taxon>
        <taxon>Dikarya</taxon>
        <taxon>Ascomycota</taxon>
        <taxon>Pezizomycotina</taxon>
        <taxon>Eurotiomycetes</taxon>
        <taxon>Eurotiomycetidae</taxon>
        <taxon>Eurotiales</taxon>
        <taxon>Aspergillaceae</taxon>
        <taxon>Penicillium</taxon>
    </lineage>
</organism>
<dbReference type="EMBL" id="LHQQ01000018">
    <property type="protein sequence ID" value="KOS47239.1"/>
    <property type="molecule type" value="Genomic_DNA"/>
</dbReference>
<dbReference type="OrthoDB" id="4367662at2759"/>
<gene>
    <name evidence="1" type="ORF">ACN38_g1803</name>
</gene>
<keyword evidence="2" id="KW-1185">Reference proteome</keyword>
<evidence type="ECO:0000313" key="2">
    <source>
        <dbReference type="Proteomes" id="UP000037696"/>
    </source>
</evidence>